<comment type="caution">
    <text evidence="4">The sequence shown here is derived from an EMBL/GenBank/DDBJ whole genome shotgun (WGS) entry which is preliminary data.</text>
</comment>
<dbReference type="InterPro" id="IPR002491">
    <property type="entry name" value="ABC_transptr_periplasmic_BD"/>
</dbReference>
<dbReference type="Proteomes" id="UP001198893">
    <property type="component" value="Unassembled WGS sequence"/>
</dbReference>
<dbReference type="Pfam" id="PF01497">
    <property type="entry name" value="Peripla_BP_2"/>
    <property type="match status" value="1"/>
</dbReference>
<gene>
    <name evidence="4" type="ORF">LKD47_00545</name>
</gene>
<keyword evidence="2" id="KW-0732">Signal</keyword>
<dbReference type="PANTHER" id="PTHR30535:SF34">
    <property type="entry name" value="MOLYBDATE-BINDING PROTEIN MOLA"/>
    <property type="match status" value="1"/>
</dbReference>
<evidence type="ECO:0000313" key="5">
    <source>
        <dbReference type="Proteomes" id="UP001198893"/>
    </source>
</evidence>
<dbReference type="RefSeq" id="WP_227709384.1">
    <property type="nucleotide sequence ID" value="NZ_JAJEQW010000001.1"/>
</dbReference>
<evidence type="ECO:0000259" key="3">
    <source>
        <dbReference type="PROSITE" id="PS50983"/>
    </source>
</evidence>
<dbReference type="PROSITE" id="PS50983">
    <property type="entry name" value="FE_B12_PBP"/>
    <property type="match status" value="1"/>
</dbReference>
<dbReference type="Gene3D" id="3.40.50.1980">
    <property type="entry name" value="Nitrogenase molybdenum iron protein domain"/>
    <property type="match status" value="2"/>
</dbReference>
<name>A0AAW4WCW9_9FIRM</name>
<accession>A0AAW4WCW9</accession>
<organism evidence="4 5">
    <name type="scientific">Roseburia amylophila</name>
    <dbReference type="NCBI Taxonomy" id="2981794"/>
    <lineage>
        <taxon>Bacteria</taxon>
        <taxon>Bacillati</taxon>
        <taxon>Bacillota</taxon>
        <taxon>Clostridia</taxon>
        <taxon>Lachnospirales</taxon>
        <taxon>Lachnospiraceae</taxon>
        <taxon>Roseburia</taxon>
    </lineage>
</organism>
<dbReference type="AlphaFoldDB" id="A0AAW4WCW9"/>
<evidence type="ECO:0000256" key="2">
    <source>
        <dbReference type="SAM" id="SignalP"/>
    </source>
</evidence>
<proteinExistence type="inferred from homology"/>
<feature type="signal peptide" evidence="2">
    <location>
        <begin position="1"/>
        <end position="24"/>
    </location>
</feature>
<feature type="domain" description="Fe/B12 periplasmic-binding" evidence="3">
    <location>
        <begin position="86"/>
        <end position="346"/>
    </location>
</feature>
<dbReference type="GO" id="GO:0071281">
    <property type="term" value="P:cellular response to iron ion"/>
    <property type="evidence" value="ECO:0007669"/>
    <property type="project" value="TreeGrafter"/>
</dbReference>
<dbReference type="EMBL" id="JAJEQW010000001">
    <property type="protein sequence ID" value="MCC2240787.1"/>
    <property type="molecule type" value="Genomic_DNA"/>
</dbReference>
<dbReference type="SUPFAM" id="SSF53807">
    <property type="entry name" value="Helical backbone' metal receptor"/>
    <property type="match status" value="1"/>
</dbReference>
<reference evidence="4" key="1">
    <citation type="submission" date="2021-10" db="EMBL/GenBank/DDBJ databases">
        <title>Anaerobic single-cell dispensing facilitates the cultivation of human gut bacteria.</title>
        <authorList>
            <person name="Afrizal A."/>
        </authorList>
    </citation>
    <scope>NUCLEOTIDE SEQUENCE</scope>
    <source>
        <strain evidence="4">CLA-AA-H204</strain>
    </source>
</reference>
<protein>
    <submittedName>
        <fullName evidence="4">ABC transporter substrate-binding protein</fullName>
    </submittedName>
</protein>
<sequence length="346" mass="37397">MNRSVRTKITALGLCVTLMFTALTGCGNKDAKETLSTEQQSVTEVIESTENVTEAGNEVTEGASEENPVTFTDALGRDVTVTSHDRVAAMIGSFADVWLLSGGELVATANDSWESLDLDLGDDVVNLGSIQEPNTEALLAAQPDLVIASTNTTSNVEMENMLTEAGVTVAYFDVSDFDAYLQMLDICTDITGRKDLYEKNGLEIQKQIEEIKARVDDSHPSVLFLRAAASGVKAKGSEGSVGGELLKDLGCVNIADSDSGLLDNLSLEAIVTADPDYIFVTTQGTDTDAALENVQETLINSPVWSSLTAVKENHYYVLDKRLYNLKPNARWGEAYKELADILYQEN</sequence>
<comment type="similarity">
    <text evidence="1">Belongs to the bacterial solute-binding protein 8 family.</text>
</comment>
<dbReference type="PANTHER" id="PTHR30535">
    <property type="entry name" value="VITAMIN B12-BINDING PROTEIN"/>
    <property type="match status" value="1"/>
</dbReference>
<evidence type="ECO:0000256" key="1">
    <source>
        <dbReference type="ARBA" id="ARBA00008814"/>
    </source>
</evidence>
<dbReference type="InterPro" id="IPR050902">
    <property type="entry name" value="ABC_Transporter_SBP"/>
</dbReference>
<dbReference type="PROSITE" id="PS51257">
    <property type="entry name" value="PROKAR_LIPOPROTEIN"/>
    <property type="match status" value="1"/>
</dbReference>
<feature type="chain" id="PRO_5043374924" evidence="2">
    <location>
        <begin position="25"/>
        <end position="346"/>
    </location>
</feature>
<evidence type="ECO:0000313" key="4">
    <source>
        <dbReference type="EMBL" id="MCC2240787.1"/>
    </source>
</evidence>